<dbReference type="EMBL" id="MCOG01000018">
    <property type="protein sequence ID" value="ORY77945.1"/>
    <property type="molecule type" value="Genomic_DNA"/>
</dbReference>
<evidence type="ECO:0000256" key="1">
    <source>
        <dbReference type="ARBA" id="ARBA00001947"/>
    </source>
</evidence>
<dbReference type="Proteomes" id="UP000193920">
    <property type="component" value="Unassembled WGS sequence"/>
</dbReference>
<dbReference type="STRING" id="1754190.A0A1Y2F4T2"/>
<dbReference type="SUPFAM" id="SSF55486">
    <property type="entry name" value="Metalloproteases ('zincins'), catalytic domain"/>
    <property type="match status" value="1"/>
</dbReference>
<dbReference type="PRINTS" id="PR00786">
    <property type="entry name" value="NEPRILYSIN"/>
</dbReference>
<keyword evidence="3" id="KW-0479">Metal-binding</keyword>
<feature type="domain" description="Peptidase M13 C-terminal" evidence="8">
    <location>
        <begin position="512"/>
        <end position="730"/>
    </location>
</feature>
<dbReference type="GO" id="GO:0005886">
    <property type="term" value="C:plasma membrane"/>
    <property type="evidence" value="ECO:0007669"/>
    <property type="project" value="TreeGrafter"/>
</dbReference>
<evidence type="ECO:0000256" key="3">
    <source>
        <dbReference type="ARBA" id="ARBA00022723"/>
    </source>
</evidence>
<keyword evidence="5" id="KW-0862">Zinc</keyword>
<dbReference type="PANTHER" id="PTHR11733">
    <property type="entry name" value="ZINC METALLOPROTEASE FAMILY M13 NEPRILYSIN-RELATED"/>
    <property type="match status" value="1"/>
</dbReference>
<reference evidence="10 11" key="1">
    <citation type="submission" date="2016-08" db="EMBL/GenBank/DDBJ databases">
        <title>A Parts List for Fungal Cellulosomes Revealed by Comparative Genomics.</title>
        <authorList>
            <consortium name="DOE Joint Genome Institute"/>
            <person name="Haitjema C.H."/>
            <person name="Gilmore S.P."/>
            <person name="Henske J.K."/>
            <person name="Solomon K.V."/>
            <person name="De Groot R."/>
            <person name="Kuo A."/>
            <person name="Mondo S.J."/>
            <person name="Salamov A.A."/>
            <person name="Labutti K."/>
            <person name="Zhao Z."/>
            <person name="Chiniquy J."/>
            <person name="Barry K."/>
            <person name="Brewer H.M."/>
            <person name="Purvine S.O."/>
            <person name="Wright A.T."/>
            <person name="Boxma B."/>
            <person name="Van Alen T."/>
            <person name="Hackstein J.H."/>
            <person name="Baker S.E."/>
            <person name="Grigoriev I.V."/>
            <person name="O'Malley M.A."/>
        </authorList>
    </citation>
    <scope>NUCLEOTIDE SEQUENCE [LARGE SCALE GENOMIC DNA]</scope>
    <source>
        <strain evidence="10 11">G1</strain>
    </source>
</reference>
<organism evidence="10 11">
    <name type="scientific">Neocallimastix californiae</name>
    <dbReference type="NCBI Taxonomy" id="1754190"/>
    <lineage>
        <taxon>Eukaryota</taxon>
        <taxon>Fungi</taxon>
        <taxon>Fungi incertae sedis</taxon>
        <taxon>Chytridiomycota</taxon>
        <taxon>Chytridiomycota incertae sedis</taxon>
        <taxon>Neocallimastigomycetes</taxon>
        <taxon>Neocallimastigales</taxon>
        <taxon>Neocallimastigaceae</taxon>
        <taxon>Neocallimastix</taxon>
    </lineage>
</organism>
<comment type="caution">
    <text evidence="10">The sequence shown here is derived from an EMBL/GenBank/DDBJ whole genome shotgun (WGS) entry which is preliminary data.</text>
</comment>
<dbReference type="Pfam" id="PF05649">
    <property type="entry name" value="Peptidase_M13_N"/>
    <property type="match status" value="1"/>
</dbReference>
<accession>A0A1Y2F4T2</accession>
<dbReference type="AlphaFoldDB" id="A0A1Y2F4T2"/>
<dbReference type="PANTHER" id="PTHR11733:SF240">
    <property type="entry name" value="GH14155P-RELATED"/>
    <property type="match status" value="1"/>
</dbReference>
<keyword evidence="4" id="KW-0378">Hydrolase</keyword>
<dbReference type="InterPro" id="IPR008753">
    <property type="entry name" value="Peptidase_M13_N"/>
</dbReference>
<feature type="signal peptide" evidence="7">
    <location>
        <begin position="1"/>
        <end position="21"/>
    </location>
</feature>
<dbReference type="GO" id="GO:0016485">
    <property type="term" value="P:protein processing"/>
    <property type="evidence" value="ECO:0007669"/>
    <property type="project" value="TreeGrafter"/>
</dbReference>
<dbReference type="PROSITE" id="PS51885">
    <property type="entry name" value="NEPRILYSIN"/>
    <property type="match status" value="1"/>
</dbReference>
<evidence type="ECO:0000256" key="5">
    <source>
        <dbReference type="ARBA" id="ARBA00022833"/>
    </source>
</evidence>
<dbReference type="Gene3D" id="3.40.390.10">
    <property type="entry name" value="Collagenase (Catalytic Domain)"/>
    <property type="match status" value="1"/>
</dbReference>
<protein>
    <submittedName>
        <fullName evidence="10">Zincin</fullName>
    </submittedName>
</protein>
<comment type="cofactor">
    <cofactor evidence="1">
        <name>Zn(2+)</name>
        <dbReference type="ChEBI" id="CHEBI:29105"/>
    </cofactor>
</comment>
<feature type="chain" id="PRO_5013073351" evidence="7">
    <location>
        <begin position="22"/>
        <end position="731"/>
    </location>
</feature>
<evidence type="ECO:0000256" key="4">
    <source>
        <dbReference type="ARBA" id="ARBA00022801"/>
    </source>
</evidence>
<proteinExistence type="predicted"/>
<dbReference type="InterPro" id="IPR018497">
    <property type="entry name" value="Peptidase_M13_C"/>
</dbReference>
<evidence type="ECO:0000256" key="6">
    <source>
        <dbReference type="ARBA" id="ARBA00023049"/>
    </source>
</evidence>
<evidence type="ECO:0000259" key="8">
    <source>
        <dbReference type="Pfam" id="PF01431"/>
    </source>
</evidence>
<evidence type="ECO:0000259" key="9">
    <source>
        <dbReference type="Pfam" id="PF05649"/>
    </source>
</evidence>
<keyword evidence="11" id="KW-1185">Reference proteome</keyword>
<dbReference type="GO" id="GO:0046872">
    <property type="term" value="F:metal ion binding"/>
    <property type="evidence" value="ECO:0007669"/>
    <property type="project" value="UniProtKB-KW"/>
</dbReference>
<sequence>MRLKTVSLIGLASFLIDSVKSGVIRERRKATDSVFPTEECETEECYEVSKRVLSSLDETVNPCDDFYQFTCGGWINNHPLKLGQSQIDGYSITEEKIVETIREILKGKYKTNKKYTGAEKKYDKDTFKKLKDVYDTCLNINEINKKGGKPVLDLINKLGIYKNRKTYKKVEGLTKLILKLHNKAIPIFFDISNIIPYSVETDVFEISLSENGSNIRNEEFSYFDTKFRKYVRDTLEAIYKKKNNKSINTMIDAIVNFEYQLSTIHFGSTRQPMSIGEFNEKYPYLDWKMYLEEVFKLHGVKDKVTLDTIIYNSSPEYFEALKDVLSKFTINELAYYAEWTVIKTFINYLSDEIKKPHIDFEYERTGRYPMEISNRVEFCDDKVDSLMGIVVGKYFADIIFTDKAKEDVNNTVNYLKESMRKRITELTWLDDKAKEEAITKVYGMTERIGVPDYLNDVKGLYERYSEFKTNSKDYFTNMINYNYYVLDKNIKLYKTGYYDQNDSWGMNPQTLNAYYDLYDNSMNFPAAIFEDPVYHIPDPDYMSYGSVGMVMGHEMIHAFDVYGRYVDSTGEFTDWWTEESYDNFNDLSQCYIDQYSGFGVTSSAGEQFKIDGYETLNENIADNGSIARAFDAWKLSVENDLKNNPEAVKEHNPLLPGLSKYSYEQLFYIAFGQSWCMNASNDYLLNQIKKDEHSPSKYRVNGVVMNSKHFAEVFQCPVDSPMNPKTKCSLF</sequence>
<keyword evidence="2" id="KW-0645">Protease</keyword>
<dbReference type="OrthoDB" id="6475849at2759"/>
<keyword evidence="6" id="KW-0482">Metalloprotease</keyword>
<evidence type="ECO:0000256" key="2">
    <source>
        <dbReference type="ARBA" id="ARBA00022670"/>
    </source>
</evidence>
<dbReference type="Gene3D" id="1.10.1380.10">
    <property type="entry name" value="Neutral endopeptidase , domain2"/>
    <property type="match status" value="1"/>
</dbReference>
<evidence type="ECO:0000256" key="7">
    <source>
        <dbReference type="SAM" id="SignalP"/>
    </source>
</evidence>
<dbReference type="CDD" id="cd08662">
    <property type="entry name" value="M13"/>
    <property type="match status" value="1"/>
</dbReference>
<evidence type="ECO:0000313" key="10">
    <source>
        <dbReference type="EMBL" id="ORY77945.1"/>
    </source>
</evidence>
<dbReference type="Pfam" id="PF01431">
    <property type="entry name" value="Peptidase_M13"/>
    <property type="match status" value="1"/>
</dbReference>
<dbReference type="InterPro" id="IPR024079">
    <property type="entry name" value="MetalloPept_cat_dom_sf"/>
</dbReference>
<dbReference type="InterPro" id="IPR042089">
    <property type="entry name" value="Peptidase_M13_dom_2"/>
</dbReference>
<evidence type="ECO:0000313" key="11">
    <source>
        <dbReference type="Proteomes" id="UP000193920"/>
    </source>
</evidence>
<name>A0A1Y2F4T2_9FUNG</name>
<gene>
    <name evidence="10" type="ORF">LY90DRAFT_376986</name>
</gene>
<dbReference type="InterPro" id="IPR000718">
    <property type="entry name" value="Peptidase_M13"/>
</dbReference>
<keyword evidence="7" id="KW-0732">Signal</keyword>
<feature type="domain" description="Peptidase M13 N-terminal" evidence="9">
    <location>
        <begin position="62"/>
        <end position="451"/>
    </location>
</feature>
<dbReference type="GO" id="GO:0004222">
    <property type="term" value="F:metalloendopeptidase activity"/>
    <property type="evidence" value="ECO:0007669"/>
    <property type="project" value="InterPro"/>
</dbReference>